<dbReference type="PROSITE" id="PS00476">
    <property type="entry name" value="FATTY_ACID_DESATUR_1"/>
    <property type="match status" value="1"/>
</dbReference>
<dbReference type="GO" id="GO:0006636">
    <property type="term" value="P:unsaturated fatty acid biosynthetic process"/>
    <property type="evidence" value="ECO:0007669"/>
    <property type="project" value="UniProtKB-UniRule"/>
</dbReference>
<dbReference type="PROSITE" id="PS50255">
    <property type="entry name" value="CYTOCHROME_B5_2"/>
    <property type="match status" value="1"/>
</dbReference>
<dbReference type="PANTHER" id="PTHR11351">
    <property type="entry name" value="ACYL-COA DESATURASE"/>
    <property type="match status" value="1"/>
</dbReference>
<name>A0A9N9C0E1_9GLOM</name>
<evidence type="ECO:0000256" key="11">
    <source>
        <dbReference type="ARBA" id="ARBA00023098"/>
    </source>
</evidence>
<dbReference type="EMBL" id="CAJVPK010001388">
    <property type="protein sequence ID" value="CAG8584650.1"/>
    <property type="molecule type" value="Genomic_DNA"/>
</dbReference>
<dbReference type="Pfam" id="PF00487">
    <property type="entry name" value="FA_desaturase"/>
    <property type="match status" value="1"/>
</dbReference>
<accession>A0A9N9C0E1</accession>
<dbReference type="InterPro" id="IPR001199">
    <property type="entry name" value="Cyt_B5-like_heme/steroid-bd"/>
</dbReference>
<dbReference type="InterPro" id="IPR009160">
    <property type="entry name" value="Acyl-CoA_deSatase_haem/ster-bd"/>
</dbReference>
<dbReference type="InterPro" id="IPR018506">
    <property type="entry name" value="Cyt_B5_heme-BS"/>
</dbReference>
<keyword evidence="12 16" id="KW-0472">Membrane</keyword>
<keyword evidence="10 14" id="KW-0408">Iron</keyword>
<dbReference type="InterPro" id="IPR015876">
    <property type="entry name" value="Acyl-CoA_DS"/>
</dbReference>
<keyword evidence="4 14" id="KW-0349">Heme</keyword>
<comment type="subcellular location">
    <subcellularLocation>
        <location evidence="1">Membrane</location>
        <topology evidence="1">Multi-pass membrane protein</topology>
    </subcellularLocation>
</comment>
<comment type="cofactor">
    <cofactor evidence="14">
        <name>Fe(2+)</name>
        <dbReference type="ChEBI" id="CHEBI:29033"/>
    </cofactor>
    <text evidence="14">Expected to bind 2 Fe(2+) ions per subunit.</text>
</comment>
<keyword evidence="14" id="KW-0249">Electron transport</keyword>
<evidence type="ECO:0000256" key="9">
    <source>
        <dbReference type="ARBA" id="ARBA00023002"/>
    </source>
</evidence>
<evidence type="ECO:0000256" key="8">
    <source>
        <dbReference type="ARBA" id="ARBA00022989"/>
    </source>
</evidence>
<evidence type="ECO:0000259" key="17">
    <source>
        <dbReference type="PROSITE" id="PS50255"/>
    </source>
</evidence>
<protein>
    <recommendedName>
        <fullName evidence="14">Acyl-CoA desaturase</fullName>
        <ecNumber evidence="14">1.14.19.1</ecNumber>
    </recommendedName>
</protein>
<dbReference type="GO" id="GO:0005506">
    <property type="term" value="F:iron ion binding"/>
    <property type="evidence" value="ECO:0007669"/>
    <property type="project" value="TreeGrafter"/>
</dbReference>
<gene>
    <name evidence="18" type="ORF">DEBURN_LOCUS8745</name>
</gene>
<dbReference type="PANTHER" id="PTHR11351:SF31">
    <property type="entry name" value="DESATURASE 1, ISOFORM A-RELATED"/>
    <property type="match status" value="1"/>
</dbReference>
<dbReference type="GO" id="GO:0005789">
    <property type="term" value="C:endoplasmic reticulum membrane"/>
    <property type="evidence" value="ECO:0007669"/>
    <property type="project" value="TreeGrafter"/>
</dbReference>
<proteinExistence type="inferred from homology"/>
<evidence type="ECO:0000256" key="2">
    <source>
        <dbReference type="ARBA" id="ARBA00009295"/>
    </source>
</evidence>
<dbReference type="GO" id="GO:0004768">
    <property type="term" value="F:stearoyl-CoA 9-desaturase activity"/>
    <property type="evidence" value="ECO:0007669"/>
    <property type="project" value="UniProtKB-UniRule"/>
</dbReference>
<dbReference type="InterPro" id="IPR001522">
    <property type="entry name" value="FADS-1_CS"/>
</dbReference>
<dbReference type="Pfam" id="PF00173">
    <property type="entry name" value="Cyt-b5"/>
    <property type="match status" value="1"/>
</dbReference>
<comment type="catalytic activity">
    <reaction evidence="14">
        <text>octadecanoyl-CoA + 2 Fe(II)-[cytochrome b5] + O2 + 2 H(+) = (9Z)-octadecenoyl-CoA + 2 Fe(III)-[cytochrome b5] + 2 H2O</text>
        <dbReference type="Rhea" id="RHEA:19721"/>
        <dbReference type="Rhea" id="RHEA-COMP:10438"/>
        <dbReference type="Rhea" id="RHEA-COMP:10439"/>
        <dbReference type="ChEBI" id="CHEBI:15377"/>
        <dbReference type="ChEBI" id="CHEBI:15378"/>
        <dbReference type="ChEBI" id="CHEBI:15379"/>
        <dbReference type="ChEBI" id="CHEBI:29033"/>
        <dbReference type="ChEBI" id="CHEBI:29034"/>
        <dbReference type="ChEBI" id="CHEBI:57387"/>
        <dbReference type="ChEBI" id="CHEBI:57394"/>
        <dbReference type="EC" id="1.14.19.1"/>
    </reaction>
</comment>
<keyword evidence="6 14" id="KW-0479">Metal-binding</keyword>
<feature type="compositionally biased region" description="Polar residues" evidence="15">
    <location>
        <begin position="1"/>
        <end position="15"/>
    </location>
</feature>
<sequence length="412" mass="47477">MVSSQIHPALSNQNPKSLKKESSKKSEVEAWYANAVFVIFMHVVALITLITYTPTSKTLWLAAVLFQLGTCGITVGYHRLWSHRAFTARTPLRFALGIWGTLAFQGSIKWWVLRHRLHHRFTDTDHDPYSAAKGLWFSHIGWIFSKPYYPRMKSVDASDLNADPVVVFQHKYYVPLALFTGLILPTMIASLWNDALGGLLYAGVVGRIVIWHCTFCINSLAHYTGDQVYSTEVSARGNLFLAFITNGEGYHNFHHEFPKDYRNGYRVFDWDPSKWFILFFYTFTNQVTSMFRVPENEVKKAKANIELYKAQKVREQCDWGTDPKSLPTITYNEFQSKVKDEGREWMLIDEFVLDVKEFKTAHPGGEKILKAYYGKDSTKAFYGGLNNHTKSARLMLDMLRIAKIDRLEKISH</sequence>
<evidence type="ECO:0000256" key="3">
    <source>
        <dbReference type="ARBA" id="ARBA00022516"/>
    </source>
</evidence>
<dbReference type="PRINTS" id="PR00075">
    <property type="entry name" value="FACDDSATRASE"/>
</dbReference>
<keyword evidence="7 14" id="KW-0276">Fatty acid metabolism</keyword>
<evidence type="ECO:0000256" key="13">
    <source>
        <dbReference type="ARBA" id="ARBA00023160"/>
    </source>
</evidence>
<evidence type="ECO:0000256" key="7">
    <source>
        <dbReference type="ARBA" id="ARBA00022832"/>
    </source>
</evidence>
<comment type="similarity">
    <text evidence="2 14">Belongs to the fatty acid desaturase type 1 family.</text>
</comment>
<keyword evidence="8 16" id="KW-1133">Transmembrane helix</keyword>
<evidence type="ECO:0000256" key="1">
    <source>
        <dbReference type="ARBA" id="ARBA00004141"/>
    </source>
</evidence>
<feature type="transmembrane region" description="Helical" evidence="16">
    <location>
        <begin position="199"/>
        <end position="221"/>
    </location>
</feature>
<dbReference type="PIRSF" id="PIRSF000345">
    <property type="entry name" value="OLE1"/>
    <property type="match status" value="1"/>
</dbReference>
<evidence type="ECO:0000313" key="19">
    <source>
        <dbReference type="Proteomes" id="UP000789706"/>
    </source>
</evidence>
<keyword evidence="11 14" id="KW-0443">Lipid metabolism</keyword>
<keyword evidence="19" id="KW-1185">Reference proteome</keyword>
<keyword evidence="3 14" id="KW-0444">Lipid biosynthesis</keyword>
<evidence type="ECO:0000256" key="10">
    <source>
        <dbReference type="ARBA" id="ARBA00023004"/>
    </source>
</evidence>
<keyword evidence="9 14" id="KW-0560">Oxidoreductase</keyword>
<feature type="domain" description="Cytochrome b5 heme-binding" evidence="17">
    <location>
        <begin position="326"/>
        <end position="405"/>
    </location>
</feature>
<dbReference type="CDD" id="cd03505">
    <property type="entry name" value="Delta9-FADS-like"/>
    <property type="match status" value="1"/>
</dbReference>
<evidence type="ECO:0000256" key="16">
    <source>
        <dbReference type="SAM" id="Phobius"/>
    </source>
</evidence>
<reference evidence="18" key="1">
    <citation type="submission" date="2021-06" db="EMBL/GenBank/DDBJ databases">
        <authorList>
            <person name="Kallberg Y."/>
            <person name="Tangrot J."/>
            <person name="Rosling A."/>
        </authorList>
    </citation>
    <scope>NUCLEOTIDE SEQUENCE</scope>
    <source>
        <strain evidence="18">AZ414A</strain>
    </source>
</reference>
<dbReference type="Proteomes" id="UP000789706">
    <property type="component" value="Unassembled WGS sequence"/>
</dbReference>
<evidence type="ECO:0000256" key="14">
    <source>
        <dbReference type="PIRNR" id="PIRNR000345"/>
    </source>
</evidence>
<feature type="transmembrane region" description="Helical" evidence="16">
    <location>
        <begin position="30"/>
        <end position="52"/>
    </location>
</feature>
<feature type="transmembrane region" description="Helical" evidence="16">
    <location>
        <begin position="172"/>
        <end position="192"/>
    </location>
</feature>
<organism evidence="18 19">
    <name type="scientific">Diversispora eburnea</name>
    <dbReference type="NCBI Taxonomy" id="1213867"/>
    <lineage>
        <taxon>Eukaryota</taxon>
        <taxon>Fungi</taxon>
        <taxon>Fungi incertae sedis</taxon>
        <taxon>Mucoromycota</taxon>
        <taxon>Glomeromycotina</taxon>
        <taxon>Glomeromycetes</taxon>
        <taxon>Diversisporales</taxon>
        <taxon>Diversisporaceae</taxon>
        <taxon>Diversispora</taxon>
    </lineage>
</organism>
<dbReference type="Gene3D" id="3.10.120.10">
    <property type="entry name" value="Cytochrome b5-like heme/steroid binding domain"/>
    <property type="match status" value="1"/>
</dbReference>
<evidence type="ECO:0000256" key="6">
    <source>
        <dbReference type="ARBA" id="ARBA00022723"/>
    </source>
</evidence>
<dbReference type="PROSITE" id="PS00191">
    <property type="entry name" value="CYTOCHROME_B5_1"/>
    <property type="match status" value="1"/>
</dbReference>
<evidence type="ECO:0000256" key="12">
    <source>
        <dbReference type="ARBA" id="ARBA00023136"/>
    </source>
</evidence>
<evidence type="ECO:0000256" key="4">
    <source>
        <dbReference type="ARBA" id="ARBA00022617"/>
    </source>
</evidence>
<evidence type="ECO:0000313" key="18">
    <source>
        <dbReference type="EMBL" id="CAG8584650.1"/>
    </source>
</evidence>
<dbReference type="GO" id="GO:0020037">
    <property type="term" value="F:heme binding"/>
    <property type="evidence" value="ECO:0007669"/>
    <property type="project" value="InterPro"/>
</dbReference>
<feature type="transmembrane region" description="Helical" evidence="16">
    <location>
        <begin position="58"/>
        <end position="80"/>
    </location>
</feature>
<evidence type="ECO:0000256" key="15">
    <source>
        <dbReference type="SAM" id="MobiDB-lite"/>
    </source>
</evidence>
<dbReference type="AlphaFoldDB" id="A0A9N9C0E1"/>
<dbReference type="OrthoDB" id="10260134at2759"/>
<keyword evidence="13 14" id="KW-0275">Fatty acid biosynthesis</keyword>
<feature type="region of interest" description="Disordered" evidence="15">
    <location>
        <begin position="1"/>
        <end position="21"/>
    </location>
</feature>
<dbReference type="InterPro" id="IPR005804">
    <property type="entry name" value="FA_desaturase_dom"/>
</dbReference>
<keyword evidence="14" id="KW-0813">Transport</keyword>
<comment type="function">
    <text evidence="14">Stearoyl-CoA desaturase that utilizes O(2) and electrons from reduced cytochrome b5 to introduce the first double bond into saturated fatty acyl-CoA substrates.</text>
</comment>
<dbReference type="SUPFAM" id="SSF55856">
    <property type="entry name" value="Cytochrome b5-like heme/steroid binding domain"/>
    <property type="match status" value="1"/>
</dbReference>
<feature type="transmembrane region" description="Helical" evidence="16">
    <location>
        <begin position="92"/>
        <end position="112"/>
    </location>
</feature>
<comment type="caution">
    <text evidence="18">The sequence shown here is derived from an EMBL/GenBank/DDBJ whole genome shotgun (WGS) entry which is preliminary data.</text>
</comment>
<dbReference type="InterPro" id="IPR036400">
    <property type="entry name" value="Cyt_B5-like_heme/steroid_sf"/>
</dbReference>
<evidence type="ECO:0000256" key="5">
    <source>
        <dbReference type="ARBA" id="ARBA00022692"/>
    </source>
</evidence>
<keyword evidence="5 16" id="KW-0812">Transmembrane</keyword>
<dbReference type="SMART" id="SM01117">
    <property type="entry name" value="Cyt-b5"/>
    <property type="match status" value="1"/>
</dbReference>
<dbReference type="EC" id="1.14.19.1" evidence="14"/>